<sequence length="2770" mass="326003">MKKYIYIISLATFFISFDIICGIQIKKNNNKHAPNSNNYNPYHNLKESDFNNSNFSNEKQYNNKNNSINNEKYIQPYLINNNAFQNKKDINNTKLTLYNEYNKTNNLGDFRNFNHEHEKTNNRLIEINKSFLQITYISQMNKYVFNAVDTIYGVNDDESVLLFFYKPLYSVKYIQKMLNNLNIGQSIDYNKINKDHDEVLNDVIETKKSCNTEKMELINRLSNIHNSFYNFYNDPSKDDYNLYTLSKTNFVNCLKNGFEKVKNKPNDIISYEEKVYKEKCKNSSKLNNNTQKNYEFCKNVMHLNSFRKQNWEVPQDKEIIPFIDFLINELKQNNNLKTLVTKLEFIKKQFEDIKNKHDKHIKICKKEEAFVNKCTNTTIDNKNCAKYFNEIKKMAEAYSILDYNYTIIENLESIRITYNNSLIYFFKSLGELLINKVDSDGNIIENDDIYNFSLVKPQSTFKSLEDEFLKVFENKWEFYKNNQNLDKSKDIMKNTISLILPHMDKFTNLNKSMIQLKTNGSLEKFNITSQIKRELDKLTYDERKEGFKTSLELAKTWETKKTEILTKLNEENEETVQLEIKIKELFKKYLDEVAEKKYVEDLKLELNKKIKDITEKIEYVKKAVDLKKEIEKNNTYINELSKQSPCQITEYIEKKNTMYNTIKSYFDKIYIGDINQLYNEMSSVVQGNTIDNTENKTELETLKSKIDNVYNKIKNMETEIVKSHIKNIETNNKLSETILDIKKYIYGEITNELNKTLEDFKNKEKGLSNKINNYTKENVQLSVYKSNILEIREHYNDQINIDNTKEGEAKQNYEQFKEHMKTISSNEDEISKTINEVKSMKDAFLSNVDKYVKFDNTYNENVDSEHNKFTELTNKIKTEVLDEELKKYEKRFNDSKSLINETKKSIEEECQNINILKKVDEYIKVCLNTNELITNFRNKQTILKDKLNQNIKTIKETNSIDKFYTDKFENILTDKKTELEKKFTEMSLNNHESNNNELITYFNDLKANLGKNKENMLYKQFNEKEKAVDDIKKKNVDINKIVSNIEITIYTSIYNINEETENEIGKNIELLNTQVLEKVKANVTNLNEIKEKLKNYDFHDFGKEENIKYPDEINKIKNDIDTLDQKIDKSIETLTEIKKNSESHVDEIKGQIDKLKKVTNKTIYNEDPKEIEKKIENIVAKIDKKKNIYKAINKLLNEISEIENDKTSLEKLKDINLSYGQSLGNLFLEQIDEERKKAEHTIKGMEAYIDDLDNIKKESQKIEKEMKIKMGINKEMEALKISHDDDKNYHTISKNHEKSISDIHKNSLKIIQEFSKESNIDDIKKELQKNVLESQNNNTDINQYLRKVENIYNILKLNKIKKIIDKVKEYTNEIDKNNKSINNELSNSEKIIKKIEENSSLKECQSKIESTIDDKDIDGCIKNITDLKTYILNEENNINTYFKNAEEYNKNVLLNFNNIEMADTKSQYILNIKKNNGTNSNDYNINELKEHKNKSNGYKYEADKNTKAIKKNKELFEKYKQDVTVLLNKYSALALKNKFDKTKTDSEQIIKEIKETHKNCISQSDKSEQKMNEIKNEQIHIEDEVANNDKSNKAITDIKISVEPFETKFLKINDIRKKSDGCLKETENIEKQISNLSIDSQETKLKENGDKLNTLEKLFESLKNQKKNIEDQKKELDEVNSKIEKIESDVNQHKKNYEIGIVEKINEIAKANKEQIESTKKLIEPTIKNLISSFNTNDLEGIDTNENLEKYNTEMNNIYEEFIRSYNLITNYLETVSKEPITYDQIKNTRITAQSELLKNIENVNKAKSYLDYIKGNEFDRIVTHFKNKLNTVNDKFKNEYLKVNEGFDNISNSINNVKNSTDENSLLDILNQTKEIYANIVSKKYYSYKYEAENIFRNISKLANSLNIQIKNSSGIDLLENINIAILPYLDSQKEDTLTFIPSPQNISETYTKINDSYNILLDILKKSQELHKKEQQALNLILENRRLYEKVQATNELKDTLSDLKNKKEQILNEVKLLLHKSNELNKLSCNSQNYDTILESSKYDQIKEKSNNYKQEKEKLGIDFDVTAMEEKFNNDIKDIEELENNYNSSEENSYNSSEENNYNSLEENNYDSSEENNNILQSKKKLKELTNAFNTEIKKIEDKIIEKNDLINKLIEMRKECLLFTYTTLVETLKIKITDYSEFITSATKFSKEFLKYIDDTSNTLNDDIDALQIKYNLNQINKYVKSMFADATNDNNNLIEKEKEATKTINNLTDLFTIDSNNIDADTLHNNKIQMLYFNSELHKSIESIKQLYKKMHVFKLLNIGHINEKYFDISKQFDNILQLQENQLTENLNSLKKIGQNISDKKDQFLHALSETPIPNFNTLKEIYHDIVNYESHIDKIKNISNKENENIILYIDTITKLKEKVQSILNFVTTYENDNNIIKQHIQDNDENNVSKIKETLKTTIQSFQEILNKIDETKAQFYGNNNINNIISTISQNVNDVKKHLSKDLTIENELIQIQKSLEDIKNSTYEIRSEQITKYINTINNYVEQQTKHIQNNPNKDEIDDIIQKIVNYNKESEIKLPTIIDNKNNVTSIISHINKVIDLIKSEYNNNNNVSYNVAKKHEEDANIIIRDLDTSQNMVNNLIQKNFKIINDLKNRKQEMENRNNLHAINRQQEITQTEHINNTYHPHINHTNNINKNHQYSSSDRKNSSKTKDTENSVRYAGAITLGLVAFYVIIRIKEKKDKDEMEFDKSTSFYDENENDLFKRDDEIIEIDMNEDF</sequence>
<dbReference type="InParanoid" id="A0A509AJ95"/>
<accession>A0A509AJ95</accession>
<organism evidence="4 5">
    <name type="scientific">Plasmodium berghei (strain Anka)</name>
    <dbReference type="NCBI Taxonomy" id="5823"/>
    <lineage>
        <taxon>Eukaryota</taxon>
        <taxon>Sar</taxon>
        <taxon>Alveolata</taxon>
        <taxon>Apicomplexa</taxon>
        <taxon>Aconoidasida</taxon>
        <taxon>Haemosporida</taxon>
        <taxon>Plasmodiidae</taxon>
        <taxon>Plasmodium</taxon>
        <taxon>Plasmodium (Vinckeia)</taxon>
    </lineage>
</organism>
<dbReference type="NCBIfam" id="TIGR01612">
    <property type="entry name" value="235kDa-fam"/>
    <property type="match status" value="1"/>
</dbReference>
<dbReference type="RefSeq" id="XP_034420504.1">
    <property type="nucleotide sequence ID" value="XM_034568523.1"/>
</dbReference>
<proteinExistence type="predicted"/>
<dbReference type="InterPro" id="IPR006499">
    <property type="entry name" value="Reticulocyte-bd"/>
</dbReference>
<feature type="coiled-coil region" evidence="1">
    <location>
        <begin position="1360"/>
        <end position="1398"/>
    </location>
</feature>
<feature type="compositionally biased region" description="Basic and acidic residues" evidence="2">
    <location>
        <begin position="2695"/>
        <end position="2707"/>
    </location>
</feature>
<evidence type="ECO:0000313" key="5">
    <source>
        <dbReference type="Proteomes" id="UP000074855"/>
    </source>
</evidence>
<feature type="compositionally biased region" description="Low complexity" evidence="2">
    <location>
        <begin position="2677"/>
        <end position="2690"/>
    </location>
</feature>
<feature type="domain" description="Rh5 coiled-coil" evidence="3">
    <location>
        <begin position="192"/>
        <end position="444"/>
    </location>
</feature>
<dbReference type="STRING" id="5823.A0A509AJ95"/>
<evidence type="ECO:0000259" key="3">
    <source>
        <dbReference type="Pfam" id="PF18515"/>
    </source>
</evidence>
<name>A0A509AJ95_PLABA</name>
<feature type="coiled-coil region" evidence="1">
    <location>
        <begin position="1076"/>
        <end position="1158"/>
    </location>
</feature>
<dbReference type="Proteomes" id="UP000074855">
    <property type="component" value="Chromosome 6"/>
</dbReference>
<keyword evidence="1" id="KW-0175">Coiled coil</keyword>
<feature type="coiled-coil region" evidence="1">
    <location>
        <begin position="1645"/>
        <end position="1696"/>
    </location>
</feature>
<dbReference type="KEGG" id="pbe:PBANKA_0600351"/>
<dbReference type="FunCoup" id="A0A509AJ95">
    <property type="interactions" value="8"/>
</dbReference>
<dbReference type="InterPro" id="IPR041668">
    <property type="entry name" value="Rh5_CC"/>
</dbReference>
<evidence type="ECO:0000256" key="2">
    <source>
        <dbReference type="SAM" id="MobiDB-lite"/>
    </source>
</evidence>
<protein>
    <submittedName>
        <fullName evidence="4">Reticulocyte binding protein, putative</fullName>
    </submittedName>
</protein>
<dbReference type="EMBL" id="LK023121">
    <property type="protein sequence ID" value="VUC54679.1"/>
    <property type="molecule type" value="Genomic_DNA"/>
</dbReference>
<feature type="region of interest" description="Disordered" evidence="2">
    <location>
        <begin position="2089"/>
        <end position="2120"/>
    </location>
</feature>
<dbReference type="GeneID" id="55148574"/>
<evidence type="ECO:0000256" key="1">
    <source>
        <dbReference type="SAM" id="Coils"/>
    </source>
</evidence>
<feature type="coiled-coil region" evidence="1">
    <location>
        <begin position="750"/>
        <end position="777"/>
    </location>
</feature>
<feature type="coiled-coil region" evidence="1">
    <location>
        <begin position="2634"/>
        <end position="2661"/>
    </location>
</feature>
<feature type="coiled-coil region" evidence="1">
    <location>
        <begin position="1185"/>
        <end position="1265"/>
    </location>
</feature>
<dbReference type="Pfam" id="PF18515">
    <property type="entry name" value="Rh5"/>
    <property type="match status" value="1"/>
</dbReference>
<feature type="region of interest" description="Disordered" evidence="2">
    <location>
        <begin position="2677"/>
        <end position="2707"/>
    </location>
</feature>
<dbReference type="VEuPathDB" id="PlasmoDB:PBANKA_0600351"/>
<evidence type="ECO:0000313" key="4">
    <source>
        <dbReference type="EMBL" id="VUC54679.1"/>
    </source>
</evidence>
<reference evidence="4 5" key="1">
    <citation type="journal article" date="2014" name="BMC Biol.">
        <title>A comprehensive evaluation of rodent malaria parasite genomes and gene expression.</title>
        <authorList>
            <person name="Otto T.D."/>
            <person name="Bohme U."/>
            <person name="Jackson A.P."/>
            <person name="Hunt M."/>
            <person name="Franke-Fayard B."/>
            <person name="Hoeijmakers W.A."/>
            <person name="Religa A.A."/>
            <person name="Robertson L."/>
            <person name="Sanders M."/>
            <person name="Ogun S.A."/>
            <person name="Cunningham D."/>
            <person name="Erhart A."/>
            <person name="Billker O."/>
            <person name="Khan S.M."/>
            <person name="Stunnenberg H.G."/>
            <person name="Langhorne J."/>
            <person name="Holder A.A."/>
            <person name="Waters A.P."/>
            <person name="Newbold C.I."/>
            <person name="Pain A."/>
            <person name="Berriman M."/>
            <person name="Janse C.J."/>
        </authorList>
    </citation>
    <scope>NUCLEOTIDE SEQUENCE</scope>
    <source>
        <strain evidence="4 5">ANKA</strain>
    </source>
</reference>
<feature type="compositionally biased region" description="Low complexity" evidence="2">
    <location>
        <begin position="2089"/>
        <end position="2111"/>
    </location>
</feature>
<gene>
    <name evidence="4" type="ORF">PBANKA_0600351</name>
</gene>
<keyword evidence="5" id="KW-1185">Reference proteome</keyword>